<dbReference type="AlphaFoldDB" id="T0Y7F9"/>
<comment type="caution">
    <text evidence="6">The sequence shown here is derived from an EMBL/GenBank/DDBJ whole genome shotgun (WGS) entry which is preliminary data.</text>
</comment>
<dbReference type="Pfam" id="PF14659">
    <property type="entry name" value="Phage_int_SAM_3"/>
    <property type="match status" value="1"/>
</dbReference>
<dbReference type="PANTHER" id="PTHR30349:SF91">
    <property type="entry name" value="INTA PROTEIN"/>
    <property type="match status" value="1"/>
</dbReference>
<dbReference type="Pfam" id="PF00589">
    <property type="entry name" value="Phage_integrase"/>
    <property type="match status" value="1"/>
</dbReference>
<keyword evidence="2" id="KW-0238">DNA-binding</keyword>
<organism evidence="6">
    <name type="scientific">mine drainage metagenome</name>
    <dbReference type="NCBI Taxonomy" id="410659"/>
    <lineage>
        <taxon>unclassified sequences</taxon>
        <taxon>metagenomes</taxon>
        <taxon>ecological metagenomes</taxon>
    </lineage>
</organism>
<evidence type="ECO:0000256" key="2">
    <source>
        <dbReference type="ARBA" id="ARBA00023125"/>
    </source>
</evidence>
<proteinExistence type="predicted"/>
<evidence type="ECO:0000259" key="5">
    <source>
        <dbReference type="PROSITE" id="PS51900"/>
    </source>
</evidence>
<dbReference type="GO" id="GO:0003677">
    <property type="term" value="F:DNA binding"/>
    <property type="evidence" value="ECO:0007669"/>
    <property type="project" value="UniProtKB-KW"/>
</dbReference>
<dbReference type="EMBL" id="AUZX01015918">
    <property type="protein sequence ID" value="EQD27802.1"/>
    <property type="molecule type" value="Genomic_DNA"/>
</dbReference>
<dbReference type="InterPro" id="IPR011010">
    <property type="entry name" value="DNA_brk_join_enz"/>
</dbReference>
<sequence length="297" mass="33627">KLYRYARTRADAAAKLTTALAAFSEHRTPPPERQTVAGFLEGWLENTARPSVRASTYESYSGVVRHHLIPDLGRIRLSRLTPDEVQGMLNRKLEAGLSPRRVDYLRGILHRALNQALRWGLVGRNVAGLVRSPKQVRYEIHPLDPDEVKALLAEVRGDRLEALFALAIATGMRRGELLGLRWEDVDLPRRVLHVRRALERYQGAYRLVEPKSSRGVRSISLPSFAFHALERQRALQGAERDRAGSVWTEWGLVFTTQIGLPLDGSMVTHSLHRHLRSAGLRHQRFHRPPPCLRVAAP</sequence>
<feature type="non-terminal residue" evidence="6">
    <location>
        <position position="1"/>
    </location>
</feature>
<dbReference type="PROSITE" id="PS51900">
    <property type="entry name" value="CB"/>
    <property type="match status" value="1"/>
</dbReference>
<dbReference type="InterPro" id="IPR044068">
    <property type="entry name" value="CB"/>
</dbReference>
<protein>
    <submittedName>
        <fullName evidence="6">Integrase family protein</fullName>
    </submittedName>
</protein>
<keyword evidence="3" id="KW-0233">DNA recombination</keyword>
<dbReference type="InterPro" id="IPR013762">
    <property type="entry name" value="Integrase-like_cat_sf"/>
</dbReference>
<dbReference type="PROSITE" id="PS51898">
    <property type="entry name" value="TYR_RECOMBINASE"/>
    <property type="match status" value="1"/>
</dbReference>
<evidence type="ECO:0000313" key="6">
    <source>
        <dbReference type="EMBL" id="EQD27802.1"/>
    </source>
</evidence>
<feature type="non-terminal residue" evidence="6">
    <location>
        <position position="297"/>
    </location>
</feature>
<dbReference type="InterPro" id="IPR050090">
    <property type="entry name" value="Tyrosine_recombinase_XerCD"/>
</dbReference>
<reference evidence="6" key="2">
    <citation type="journal article" date="2014" name="ISME J.">
        <title>Microbial stratification in low pH oxic and suboxic macroscopic growths along an acid mine drainage.</title>
        <authorList>
            <person name="Mendez-Garcia C."/>
            <person name="Mesa V."/>
            <person name="Sprenger R.R."/>
            <person name="Richter M."/>
            <person name="Diez M.S."/>
            <person name="Solano J."/>
            <person name="Bargiela R."/>
            <person name="Golyshina O.V."/>
            <person name="Manteca A."/>
            <person name="Ramos J.L."/>
            <person name="Gallego J.R."/>
            <person name="Llorente I."/>
            <person name="Martins Dos Santos V.A."/>
            <person name="Jensen O.N."/>
            <person name="Pelaez A.I."/>
            <person name="Sanchez J."/>
            <person name="Ferrer M."/>
        </authorList>
    </citation>
    <scope>NUCLEOTIDE SEQUENCE</scope>
</reference>
<dbReference type="Gene3D" id="1.10.150.130">
    <property type="match status" value="1"/>
</dbReference>
<dbReference type="Gene3D" id="1.10.443.10">
    <property type="entry name" value="Intergrase catalytic core"/>
    <property type="match status" value="1"/>
</dbReference>
<dbReference type="SUPFAM" id="SSF56349">
    <property type="entry name" value="DNA breaking-rejoining enzymes"/>
    <property type="match status" value="1"/>
</dbReference>
<reference evidence="6" key="1">
    <citation type="submission" date="2013-08" db="EMBL/GenBank/DDBJ databases">
        <authorList>
            <person name="Mendez C."/>
            <person name="Richter M."/>
            <person name="Ferrer M."/>
            <person name="Sanchez J."/>
        </authorList>
    </citation>
    <scope>NUCLEOTIDE SEQUENCE</scope>
</reference>
<dbReference type="CDD" id="cd01189">
    <property type="entry name" value="INT_ICEBs1_C_like"/>
    <property type="match status" value="1"/>
</dbReference>
<dbReference type="GO" id="GO:0006310">
    <property type="term" value="P:DNA recombination"/>
    <property type="evidence" value="ECO:0007669"/>
    <property type="project" value="UniProtKB-KW"/>
</dbReference>
<name>T0Y7F9_9ZZZZ</name>
<dbReference type="PANTHER" id="PTHR30349">
    <property type="entry name" value="PHAGE INTEGRASE-RELATED"/>
    <property type="match status" value="1"/>
</dbReference>
<dbReference type="InterPro" id="IPR002104">
    <property type="entry name" value="Integrase_catalytic"/>
</dbReference>
<keyword evidence="1" id="KW-0229">DNA integration</keyword>
<gene>
    <name evidence="6" type="ORF">B1A_21543</name>
</gene>
<evidence type="ECO:0000259" key="4">
    <source>
        <dbReference type="PROSITE" id="PS51898"/>
    </source>
</evidence>
<evidence type="ECO:0000256" key="3">
    <source>
        <dbReference type="ARBA" id="ARBA00023172"/>
    </source>
</evidence>
<evidence type="ECO:0000256" key="1">
    <source>
        <dbReference type="ARBA" id="ARBA00022908"/>
    </source>
</evidence>
<feature type="domain" description="Tyr recombinase" evidence="4">
    <location>
        <begin position="138"/>
        <end position="297"/>
    </location>
</feature>
<accession>T0Y7F9</accession>
<dbReference type="InterPro" id="IPR010998">
    <property type="entry name" value="Integrase_recombinase_N"/>
</dbReference>
<dbReference type="InterPro" id="IPR004107">
    <property type="entry name" value="Integrase_SAM-like_N"/>
</dbReference>
<dbReference type="GO" id="GO:0015074">
    <property type="term" value="P:DNA integration"/>
    <property type="evidence" value="ECO:0007669"/>
    <property type="project" value="UniProtKB-KW"/>
</dbReference>
<feature type="domain" description="Core-binding (CB)" evidence="5">
    <location>
        <begin position="34"/>
        <end position="117"/>
    </location>
</feature>